<dbReference type="PANTHER" id="PTHR42722">
    <property type="entry name" value="LEUCINE DEHYDROGENASE"/>
    <property type="match status" value="1"/>
</dbReference>
<dbReference type="SMART" id="SM00839">
    <property type="entry name" value="ELFV_dehydrog"/>
    <property type="match status" value="1"/>
</dbReference>
<accession>A0A5D8QAZ8</accession>
<comment type="similarity">
    <text evidence="1 6">Belongs to the Glu/Leu/Phe/Val dehydrogenases family.</text>
</comment>
<gene>
    <name evidence="8" type="ORF">FWJ32_09810</name>
</gene>
<name>A0A5D8QAZ8_9THEO</name>
<dbReference type="GO" id="GO:0000166">
    <property type="term" value="F:nucleotide binding"/>
    <property type="evidence" value="ECO:0007669"/>
    <property type="project" value="UniProtKB-KW"/>
</dbReference>
<dbReference type="InterPro" id="IPR016211">
    <property type="entry name" value="Glu/Phe/Leu/Val/Trp_DH_bac/arc"/>
</dbReference>
<feature type="domain" description="Glutamate/phenylalanine/leucine/valine/L-tryptophan dehydrogenase C-terminal" evidence="7">
    <location>
        <begin position="141"/>
        <end position="350"/>
    </location>
</feature>
<keyword evidence="3 5" id="KW-0520">NAD</keyword>
<dbReference type="SUPFAM" id="SSF51735">
    <property type="entry name" value="NAD(P)-binding Rossmann-fold domains"/>
    <property type="match status" value="1"/>
</dbReference>
<dbReference type="InterPro" id="IPR046346">
    <property type="entry name" value="Aminoacid_DH-like_N_sf"/>
</dbReference>
<dbReference type="Gene3D" id="3.40.50.720">
    <property type="entry name" value="NAD(P)-binding Rossmann-like Domain"/>
    <property type="match status" value="1"/>
</dbReference>
<dbReference type="FunFam" id="3.40.50.10860:FF:000010">
    <property type="entry name" value="Leucine dehydrogenase"/>
    <property type="match status" value="1"/>
</dbReference>
<dbReference type="GO" id="GO:0016639">
    <property type="term" value="F:oxidoreductase activity, acting on the CH-NH2 group of donors, NAD or NADP as acceptor"/>
    <property type="evidence" value="ECO:0007669"/>
    <property type="project" value="InterPro"/>
</dbReference>
<dbReference type="Proteomes" id="UP000322976">
    <property type="component" value="Unassembled WGS sequence"/>
</dbReference>
<evidence type="ECO:0000313" key="8">
    <source>
        <dbReference type="EMBL" id="TZE81319.1"/>
    </source>
</evidence>
<dbReference type="PIRSF" id="PIRSF000188">
    <property type="entry name" value="Phe_leu_dh"/>
    <property type="match status" value="1"/>
</dbReference>
<evidence type="ECO:0000256" key="2">
    <source>
        <dbReference type="ARBA" id="ARBA00023002"/>
    </source>
</evidence>
<dbReference type="InterPro" id="IPR006096">
    <property type="entry name" value="Glu/Leu/Phe/Val/Trp_DH_C"/>
</dbReference>
<sequence>MELFSYMQKYDYEQVVFCHDKASGLKAIIAIHDTTLGPALGGCRMWTYSCEDDAIMDALRLAKGMTYKNAAAGLNLGGAKTVVIGDPKKDKSEALFRALGRFIQTLNGRYITAEDVGTNVRDMEYIRMETKYVAGLGEGSGDPSPFTALGVFQGIKAACKEVYGSDDLTGRKVAIQGIGNVGYNLAKLLKEAGAELIVTDIFEDNVRRAVEELGAKAVKADKIFEVECDIFAPCALGAVINDDTIDRLKCKIVGGSANNQLKEDKHGDMLQQRGILYVPDYIINAGGVINVAAEFEPGGYRKDKATRKVEALYDAVVDVIEISKRENIPTYKAADRLVENRINVIANVRNNYIR</sequence>
<protein>
    <submittedName>
        <fullName evidence="8">Glu/Leu/Phe/Val dehydrogenase</fullName>
    </submittedName>
</protein>
<feature type="binding site" evidence="5">
    <location>
        <begin position="177"/>
        <end position="182"/>
    </location>
    <ligand>
        <name>NAD(+)</name>
        <dbReference type="ChEBI" id="CHEBI:57540"/>
    </ligand>
</feature>
<dbReference type="InterPro" id="IPR006095">
    <property type="entry name" value="Glu/Leu/Phe/Val/Trp_DH"/>
</dbReference>
<dbReference type="InterPro" id="IPR036291">
    <property type="entry name" value="NAD(P)-bd_dom_sf"/>
</dbReference>
<dbReference type="AlphaFoldDB" id="A0A5D8QAZ8"/>
<evidence type="ECO:0000256" key="3">
    <source>
        <dbReference type="ARBA" id="ARBA00023027"/>
    </source>
</evidence>
<dbReference type="PRINTS" id="PR00082">
    <property type="entry name" value="GLFDHDRGNASE"/>
</dbReference>
<organism evidence="8 9">
    <name type="scientific">Calorimonas adulescens</name>
    <dbReference type="NCBI Taxonomy" id="2606906"/>
    <lineage>
        <taxon>Bacteria</taxon>
        <taxon>Bacillati</taxon>
        <taxon>Bacillota</taxon>
        <taxon>Clostridia</taxon>
        <taxon>Thermoanaerobacterales</taxon>
        <taxon>Thermoanaerobacteraceae</taxon>
        <taxon>Calorimonas</taxon>
    </lineage>
</organism>
<dbReference type="PANTHER" id="PTHR42722:SF1">
    <property type="entry name" value="VALINE DEHYDROGENASE"/>
    <property type="match status" value="1"/>
</dbReference>
<evidence type="ECO:0000256" key="6">
    <source>
        <dbReference type="RuleBase" id="RU004417"/>
    </source>
</evidence>
<keyword evidence="9" id="KW-1185">Reference proteome</keyword>
<evidence type="ECO:0000256" key="4">
    <source>
        <dbReference type="PIRSR" id="PIRSR000188-1"/>
    </source>
</evidence>
<dbReference type="CDD" id="cd01075">
    <property type="entry name" value="NAD_bind_Leu_Phe_Val_DH"/>
    <property type="match status" value="1"/>
</dbReference>
<evidence type="ECO:0000256" key="1">
    <source>
        <dbReference type="ARBA" id="ARBA00006382"/>
    </source>
</evidence>
<dbReference type="PROSITE" id="PS00074">
    <property type="entry name" value="GLFV_DEHYDROGENASE"/>
    <property type="match status" value="1"/>
</dbReference>
<dbReference type="Gene3D" id="3.40.50.10860">
    <property type="entry name" value="Leucine Dehydrogenase, chain A, domain 1"/>
    <property type="match status" value="1"/>
</dbReference>
<reference evidence="8 9" key="1">
    <citation type="submission" date="2019-08" db="EMBL/GenBank/DDBJ databases">
        <title>Calorimonas adulescens gen. nov., sp. nov., an anaerobic thermophilic bacterium from Sakhalin hot spring.</title>
        <authorList>
            <person name="Khomyakova M.A."/>
            <person name="Merkel A.Y."/>
            <person name="Novikov A."/>
            <person name="Bonch-Osmolovskaya E.A."/>
            <person name="Slobodkin A.I."/>
        </authorList>
    </citation>
    <scope>NUCLEOTIDE SEQUENCE [LARGE SCALE GENOMIC DNA]</scope>
    <source>
        <strain evidence="8 9">A05MB</strain>
    </source>
</reference>
<comment type="caution">
    <text evidence="8">The sequence shown here is derived from an EMBL/GenBank/DDBJ whole genome shotgun (WGS) entry which is preliminary data.</text>
</comment>
<dbReference type="EMBL" id="VTPS01000015">
    <property type="protein sequence ID" value="TZE81319.1"/>
    <property type="molecule type" value="Genomic_DNA"/>
</dbReference>
<feature type="active site" description="Proton donor/acceptor" evidence="4">
    <location>
        <position position="80"/>
    </location>
</feature>
<dbReference type="RefSeq" id="WP_149545780.1">
    <property type="nucleotide sequence ID" value="NZ_VTPS01000015.1"/>
</dbReference>
<dbReference type="Pfam" id="PF02812">
    <property type="entry name" value="ELFV_dehydrog_N"/>
    <property type="match status" value="1"/>
</dbReference>
<proteinExistence type="inferred from homology"/>
<dbReference type="GO" id="GO:0006520">
    <property type="term" value="P:amino acid metabolic process"/>
    <property type="evidence" value="ECO:0007669"/>
    <property type="project" value="InterPro"/>
</dbReference>
<keyword evidence="2 6" id="KW-0560">Oxidoreductase</keyword>
<dbReference type="InterPro" id="IPR033524">
    <property type="entry name" value="Glu/Leu/Phe/Val_DH_AS"/>
</dbReference>
<evidence type="ECO:0000256" key="5">
    <source>
        <dbReference type="PIRSR" id="PIRSR000188-2"/>
    </source>
</evidence>
<dbReference type="Pfam" id="PF00208">
    <property type="entry name" value="ELFV_dehydrog"/>
    <property type="match status" value="2"/>
</dbReference>
<evidence type="ECO:0000259" key="7">
    <source>
        <dbReference type="SMART" id="SM00839"/>
    </source>
</evidence>
<keyword evidence="5" id="KW-0547">Nucleotide-binding</keyword>
<evidence type="ECO:0000313" key="9">
    <source>
        <dbReference type="Proteomes" id="UP000322976"/>
    </source>
</evidence>
<dbReference type="InterPro" id="IPR006097">
    <property type="entry name" value="Glu/Leu/Phe/Val/Trp_DH_dimer"/>
</dbReference>
<dbReference type="SUPFAM" id="SSF53223">
    <property type="entry name" value="Aminoacid dehydrogenase-like, N-terminal domain"/>
    <property type="match status" value="1"/>
</dbReference>